<reference evidence="14" key="2">
    <citation type="journal article" date="2017" name="Sci. Adv.">
        <title>A tail of two voltages: Proteomic comparison of the three electric organs of the electric eel.</title>
        <authorList>
            <person name="Traeger L.L."/>
            <person name="Sabat G."/>
            <person name="Barrett-Wilt G.A."/>
            <person name="Wells G.B."/>
            <person name="Sussman M.R."/>
        </authorList>
    </citation>
    <scope>NUCLEOTIDE SEQUENCE [LARGE SCALE GENOMIC DNA]</scope>
</reference>
<dbReference type="GO" id="GO:0005886">
    <property type="term" value="C:plasma membrane"/>
    <property type="evidence" value="ECO:0007669"/>
    <property type="project" value="TreeGrafter"/>
</dbReference>
<dbReference type="Pfam" id="PF00801">
    <property type="entry name" value="PKD"/>
    <property type="match status" value="1"/>
</dbReference>
<evidence type="ECO:0000259" key="10">
    <source>
        <dbReference type="PROSITE" id="PS50093"/>
    </source>
</evidence>
<reference evidence="13" key="4">
    <citation type="submission" date="2025-08" db="UniProtKB">
        <authorList>
            <consortium name="Ensembl"/>
        </authorList>
    </citation>
    <scope>IDENTIFICATION</scope>
</reference>
<feature type="region of interest" description="Disordered" evidence="8">
    <location>
        <begin position="625"/>
        <end position="646"/>
    </location>
</feature>
<evidence type="ECO:0000256" key="9">
    <source>
        <dbReference type="SAM" id="Phobius"/>
    </source>
</evidence>
<dbReference type="GO" id="GO:0006816">
    <property type="term" value="P:calcium ion transport"/>
    <property type="evidence" value="ECO:0007669"/>
    <property type="project" value="TreeGrafter"/>
</dbReference>
<accession>A0A4W4GFV4</accession>
<feature type="domain" description="REJ" evidence="12">
    <location>
        <begin position="238"/>
        <end position="810"/>
    </location>
</feature>
<dbReference type="PANTHER" id="PTHR46730:SF4">
    <property type="entry name" value="POLYCYSTIC KIDNEY DISEASE PROTEIN 1-LIKE 1"/>
    <property type="match status" value="1"/>
</dbReference>
<dbReference type="PROSITE" id="PS50093">
    <property type="entry name" value="PKD"/>
    <property type="match status" value="2"/>
</dbReference>
<dbReference type="SUPFAM" id="SSF49723">
    <property type="entry name" value="Lipase/lipooxygenase domain (PLAT/LH2 domain)"/>
    <property type="match status" value="1"/>
</dbReference>
<feature type="transmembrane region" description="Helical" evidence="9">
    <location>
        <begin position="1423"/>
        <end position="1442"/>
    </location>
</feature>
<feature type="region of interest" description="Disordered" evidence="8">
    <location>
        <begin position="548"/>
        <end position="575"/>
    </location>
</feature>
<dbReference type="Gene3D" id="2.60.40.10">
    <property type="entry name" value="Immunoglobulins"/>
    <property type="match status" value="2"/>
</dbReference>
<keyword evidence="14" id="KW-1185">Reference proteome</keyword>
<dbReference type="Pfam" id="PF01477">
    <property type="entry name" value="PLAT"/>
    <property type="match status" value="1"/>
</dbReference>
<dbReference type="InterPro" id="IPR000601">
    <property type="entry name" value="PKD_dom"/>
</dbReference>
<dbReference type="InterPro" id="IPR014010">
    <property type="entry name" value="REJ_dom"/>
</dbReference>
<dbReference type="Proteomes" id="UP000314983">
    <property type="component" value="Chromosome 5"/>
</dbReference>
<reference evidence="13" key="5">
    <citation type="submission" date="2025-09" db="UniProtKB">
        <authorList>
            <consortium name="Ensembl"/>
        </authorList>
    </citation>
    <scope>IDENTIFICATION</scope>
</reference>
<feature type="transmembrane region" description="Helical" evidence="9">
    <location>
        <begin position="1495"/>
        <end position="1515"/>
    </location>
</feature>
<dbReference type="SMART" id="SM00308">
    <property type="entry name" value="LH2"/>
    <property type="match status" value="1"/>
</dbReference>
<evidence type="ECO:0000256" key="6">
    <source>
        <dbReference type="ARBA" id="ARBA00023136"/>
    </source>
</evidence>
<feature type="domain" description="PKD" evidence="10">
    <location>
        <begin position="178"/>
        <end position="233"/>
    </location>
</feature>
<dbReference type="PANTHER" id="PTHR46730">
    <property type="entry name" value="POLYCYSTIN-1"/>
    <property type="match status" value="1"/>
</dbReference>
<keyword evidence="5 9" id="KW-1133">Transmembrane helix</keyword>
<keyword evidence="6 9" id="KW-0472">Membrane</keyword>
<sequence>QNKNFQCCPVDVTVCSRFSPCSARLHIRAIPRWKHQPFSRCVPPTAAGMDQNRTCTMEDSVQPHISQMCFSAVRVYTEKQAYATGVNISFVAVTAEPDPLEFHWQFGDSVTVVTTSRRFIKSYALPDRYNVSVSLSNGHYCASSAVYRVVIQHVVQLTRLRYSPTALPNTAVQLICRGRPATDVTYLWDFGDGIQRFGQGIVHHVYNRTGEFVIKVTVSNLVSSASLQGHLFVVSEPCKPPPVKNMGPSLIQVWRYQPVQLSVTYEAPIQCRVSRGLLYSWSLCDRGGQPLHIPLTDTNKQYLHLPEYFLHYGTYKVLAKVQVAGSIVYSNYSVLLEVRPSPPVSTITGATHLFLSRHDSNAIITLDGRGSHDPDFPDNVMRYGWKCTAVNTAESLCFTEPVPTSFAVLAFPVNVLRTRCDLFKFTLTVHSGWRSASSDMFITVRSKPKCRGNSVNWNEQLAVTAACESCPGNITYSWQLYLVKASHRALAEVPFCSSVDIRSASDTGGTAFSSQQSGEAVPMSGSFLNDYLHTTAVSALSNEASISNDDVPDVKAVPHGTVRTESGRSGMHATPPNVIHHTINQWSFHVYFFQDYEDLYSGIEEADPGDPLGRPTDPYDLDEAIRPSDVHQGDNVVGPNSLGRGEPEKTLLDLPRELIQPLVFESLTYTGTSSPVVTFKPSMLKPKSLYMLEVSASKSEHRGKAQLFLPTWAAPEGVACQVQPSTGLEMHTHFSIFCSTGQQDLIYEFSFSVGSSPSTRLYKGRNYQHYFSLPSGDPDSDYTVTIFIKIGNRLGALTRPCPVSITVLPSFQRTSSPSSPIIDIFLLLCRFVYGLGNLTNLMQTRNDRDIINYISLLTGVLNRLSQDPQSSAELQKHTRAALISAGCHVTITSQVSVFHALHITSDVVLVSEVWLKDLYCLVVCNRPVCRRHGNSSHPMYMQSSKDSEYSVNSTFMKLMAWHCSSFPTPVKTINGTTFYIPNTLETDINRGSSDNEQAPCFITRLVSYKQNPFHWQRAPKQLVGGVVDIKVFNCTTRREVQMKVVSLEQIKRGVSFTLMQREVNTHQFDITPELLHKALQVTVEFRRPSSRIFPVLMLFRYRSASSLNITFLRSLFKIVLADAGTGYLMILNADFNKSSRNRYISKAVNYTLSIQAIECLAWDGLREWRPNDCSCSVMSSSVSACLTPCVMAAVCTALYAVMLVFGKDADGRMEQNSSPLLLPDNKPSDHFLYAITTDTGLRSAASMTAKVYIVLYGENGLSQTRELSSPDHKLFTRNSRNTFILSAPQSLGRVWQVHLWHDNGGASPSWFLSHVVVKDMVEGRSWLFPGQCWLAVDEGDGRVERRLRTHSMLLLHSPQFYFHPWLSAYSRPSYSTHTHVQRLSVCFLLLQAYMCANAVLVHFHEEQYSSELGLIDVSPVSMTTGLCGLALLPLGSLVSCLFRIMNAFSSTHDSSRKCSTLLVWCYSVAWALWLFLSLTCIVVTGTLGLNSTKSLLWIQSVFFSLFFCVFAVHPAMVNRKGLFHFTVAVVQTAILFSYNDCFFTRAVEYLEQLKHHRPSEACFCFISCQQPEVINKHFEKVLAARQRARHLRLVHPPTSAELKSVRHQKLVLHMVALSVASFKESNVVWCIILHAFLIPEDLLSFLFLPDDSITTSSPIRSEAFGVLKELWATGWTGRHSHAVAIQFTLYSPLYGLFSTVTVLGERTHPGRLVSSSFIHAARLGHAATPLSYWLVATEV</sequence>
<evidence type="ECO:0000256" key="3">
    <source>
        <dbReference type="ARBA" id="ARBA00022692"/>
    </source>
</evidence>
<organism evidence="13 14">
    <name type="scientific">Electrophorus electricus</name>
    <name type="common">Electric eel</name>
    <name type="synonym">Gymnotus electricus</name>
    <dbReference type="NCBI Taxonomy" id="8005"/>
    <lineage>
        <taxon>Eukaryota</taxon>
        <taxon>Metazoa</taxon>
        <taxon>Chordata</taxon>
        <taxon>Craniata</taxon>
        <taxon>Vertebrata</taxon>
        <taxon>Euteleostomi</taxon>
        <taxon>Actinopterygii</taxon>
        <taxon>Neopterygii</taxon>
        <taxon>Teleostei</taxon>
        <taxon>Ostariophysi</taxon>
        <taxon>Gymnotiformes</taxon>
        <taxon>Gymnotoidei</taxon>
        <taxon>Gymnotidae</taxon>
        <taxon>Electrophorus</taxon>
    </lineage>
</organism>
<keyword evidence="3 9" id="KW-0812">Transmembrane</keyword>
<evidence type="ECO:0008006" key="15">
    <source>
        <dbReference type="Google" id="ProtNLM"/>
    </source>
</evidence>
<evidence type="ECO:0000256" key="4">
    <source>
        <dbReference type="ARBA" id="ARBA00022737"/>
    </source>
</evidence>
<comment type="similarity">
    <text evidence="2">Belongs to the polycystin family.</text>
</comment>
<dbReference type="InterPro" id="IPR035986">
    <property type="entry name" value="PKD_dom_sf"/>
</dbReference>
<name>A0A4W4GFV4_ELEEL</name>
<evidence type="ECO:0000256" key="5">
    <source>
        <dbReference type="ARBA" id="ARBA00022989"/>
    </source>
</evidence>
<evidence type="ECO:0000256" key="2">
    <source>
        <dbReference type="ARBA" id="ARBA00007200"/>
    </source>
</evidence>
<comment type="caution">
    <text evidence="7">Lacks conserved residue(s) required for the propagation of feature annotation.</text>
</comment>
<evidence type="ECO:0000313" key="14">
    <source>
        <dbReference type="Proteomes" id="UP000314983"/>
    </source>
</evidence>
<dbReference type="SUPFAM" id="SSF49299">
    <property type="entry name" value="PKD domain"/>
    <property type="match status" value="2"/>
</dbReference>
<dbReference type="GeneTree" id="ENSGT00940000162104"/>
<evidence type="ECO:0000259" key="11">
    <source>
        <dbReference type="PROSITE" id="PS50095"/>
    </source>
</evidence>
<dbReference type="CDD" id="cd00146">
    <property type="entry name" value="PKD"/>
    <property type="match status" value="2"/>
</dbReference>
<feature type="transmembrane region" description="Helical" evidence="9">
    <location>
        <begin position="1181"/>
        <end position="1205"/>
    </location>
</feature>
<evidence type="ECO:0000256" key="8">
    <source>
        <dbReference type="SAM" id="MobiDB-lite"/>
    </source>
</evidence>
<feature type="domain" description="PKD" evidence="10">
    <location>
        <begin position="98"/>
        <end position="137"/>
    </location>
</feature>
<dbReference type="InterPro" id="IPR002859">
    <property type="entry name" value="PKD/REJ-like"/>
</dbReference>
<feature type="transmembrane region" description="Helical" evidence="9">
    <location>
        <begin position="1463"/>
        <end position="1489"/>
    </location>
</feature>
<comment type="subcellular location">
    <subcellularLocation>
        <location evidence="1">Membrane</location>
        <topology evidence="1">Multi-pass membrane protein</topology>
    </subcellularLocation>
</comment>
<proteinExistence type="inferred from homology"/>
<feature type="domain" description="PLAT" evidence="11">
    <location>
        <begin position="1231"/>
        <end position="1348"/>
    </location>
</feature>
<evidence type="ECO:0000259" key="12">
    <source>
        <dbReference type="PROSITE" id="PS51111"/>
    </source>
</evidence>
<reference evidence="13" key="3">
    <citation type="submission" date="2020-05" db="EMBL/GenBank/DDBJ databases">
        <title>Electrophorus electricus (electric eel) genome, fEleEle1, primary haplotype.</title>
        <authorList>
            <person name="Myers G."/>
            <person name="Meyer A."/>
            <person name="Fedrigo O."/>
            <person name="Formenti G."/>
            <person name="Rhie A."/>
            <person name="Tracey A."/>
            <person name="Sims Y."/>
            <person name="Jarvis E.D."/>
        </authorList>
    </citation>
    <scope>NUCLEOTIDE SEQUENCE [LARGE SCALE GENOMIC DNA]</scope>
</reference>
<feature type="transmembrane region" description="Helical" evidence="9">
    <location>
        <begin position="1383"/>
        <end position="1403"/>
    </location>
</feature>
<dbReference type="InterPro" id="IPR022409">
    <property type="entry name" value="PKD/Chitinase_dom"/>
</dbReference>
<protein>
    <recommendedName>
        <fullName evidence="15">Polycystic kidney disease 1b</fullName>
    </recommendedName>
</protein>
<dbReference type="InterPro" id="IPR036392">
    <property type="entry name" value="PLAT/LH2_dom_sf"/>
</dbReference>
<dbReference type="Pfam" id="PF02010">
    <property type="entry name" value="REJ"/>
    <property type="match status" value="2"/>
</dbReference>
<dbReference type="InterPro" id="IPR013783">
    <property type="entry name" value="Ig-like_fold"/>
</dbReference>
<evidence type="ECO:0000256" key="7">
    <source>
        <dbReference type="PROSITE-ProRule" id="PRU00152"/>
    </source>
</evidence>
<dbReference type="Gene3D" id="2.60.60.20">
    <property type="entry name" value="PLAT/LH2 domain"/>
    <property type="match status" value="1"/>
</dbReference>
<dbReference type="PROSITE" id="PS51111">
    <property type="entry name" value="REJ"/>
    <property type="match status" value="1"/>
</dbReference>
<dbReference type="PROSITE" id="PS50095">
    <property type="entry name" value="PLAT"/>
    <property type="match status" value="1"/>
</dbReference>
<dbReference type="GO" id="GO:0005261">
    <property type="term" value="F:monoatomic cation channel activity"/>
    <property type="evidence" value="ECO:0007669"/>
    <property type="project" value="TreeGrafter"/>
</dbReference>
<dbReference type="SMART" id="SM00089">
    <property type="entry name" value="PKD"/>
    <property type="match status" value="2"/>
</dbReference>
<evidence type="ECO:0000313" key="13">
    <source>
        <dbReference type="Ensembl" id="ENSEEEP00000035194.2"/>
    </source>
</evidence>
<reference evidence="14" key="1">
    <citation type="journal article" date="2014" name="Science">
        <title>Nonhuman genetics. Genomic basis for the convergent evolution of electric organs.</title>
        <authorList>
            <person name="Gallant J.R."/>
            <person name="Traeger L.L."/>
            <person name="Volkening J.D."/>
            <person name="Moffett H."/>
            <person name="Chen P.H."/>
            <person name="Novina C.D."/>
            <person name="Phillips G.N.Jr."/>
            <person name="Anand R."/>
            <person name="Wells G.B."/>
            <person name="Pinch M."/>
            <person name="Guth R."/>
            <person name="Unguez G.A."/>
            <person name="Albert J.S."/>
            <person name="Zakon H.H."/>
            <person name="Samanta M.P."/>
            <person name="Sussman M.R."/>
        </authorList>
    </citation>
    <scope>NUCLEOTIDE SEQUENCE [LARGE SCALE GENOMIC DNA]</scope>
</reference>
<dbReference type="STRING" id="8005.ENSEEEP00000035194"/>
<dbReference type="OMA" id="EYLMSEG"/>
<dbReference type="InterPro" id="IPR001024">
    <property type="entry name" value="PLAT/LH2_dom"/>
</dbReference>
<evidence type="ECO:0000256" key="1">
    <source>
        <dbReference type="ARBA" id="ARBA00004141"/>
    </source>
</evidence>
<dbReference type="GO" id="GO:0005929">
    <property type="term" value="C:cilium"/>
    <property type="evidence" value="ECO:0007669"/>
    <property type="project" value="UniProtKB-ARBA"/>
</dbReference>
<dbReference type="Ensembl" id="ENSEEET00000035604.2">
    <property type="protein sequence ID" value="ENSEEEP00000035194.2"/>
    <property type="gene ID" value="ENSEEEG00000016743.2"/>
</dbReference>
<keyword evidence="4" id="KW-0677">Repeat</keyword>